<dbReference type="EMBL" id="MSFN02000002">
    <property type="protein sequence ID" value="PTU23450.1"/>
    <property type="molecule type" value="Genomic_DNA"/>
</dbReference>
<dbReference type="VEuPathDB" id="FungiDB:P175DRAFT_0499998"/>
<proteinExistence type="predicted"/>
<evidence type="ECO:0000313" key="2">
    <source>
        <dbReference type="Proteomes" id="UP000244073"/>
    </source>
</evidence>
<name>A0A2T5M4J0_9EURO</name>
<dbReference type="Proteomes" id="UP000244073">
    <property type="component" value="Unassembled WGS sequence"/>
</dbReference>
<sequence length="59" mass="6766">MNSTDQRPFFRDPLFPVVQTLTLSPTRISLEMSPFAPFKERIKALVGVIIFVDLPMPPY</sequence>
<accession>A0A2T5M4J0</accession>
<evidence type="ECO:0000313" key="1">
    <source>
        <dbReference type="EMBL" id="PTU23450.1"/>
    </source>
</evidence>
<organism evidence="1 2">
    <name type="scientific">Aspergillus ochraceoroseus IBT 24754</name>
    <dbReference type="NCBI Taxonomy" id="1392256"/>
    <lineage>
        <taxon>Eukaryota</taxon>
        <taxon>Fungi</taxon>
        <taxon>Dikarya</taxon>
        <taxon>Ascomycota</taxon>
        <taxon>Pezizomycotina</taxon>
        <taxon>Eurotiomycetes</taxon>
        <taxon>Eurotiomycetidae</taxon>
        <taxon>Eurotiales</taxon>
        <taxon>Aspergillaceae</taxon>
        <taxon>Aspergillus</taxon>
        <taxon>Aspergillus subgen. Nidulantes</taxon>
    </lineage>
</organism>
<gene>
    <name evidence="1" type="ORF">P175DRAFT_0499998</name>
</gene>
<protein>
    <submittedName>
        <fullName evidence="1">Uncharacterized protein</fullName>
    </submittedName>
</protein>
<dbReference type="GeneID" id="63813739"/>
<comment type="caution">
    <text evidence="1">The sequence shown here is derived from an EMBL/GenBank/DDBJ whole genome shotgun (WGS) entry which is preliminary data.</text>
</comment>
<dbReference type="RefSeq" id="XP_040754842.1">
    <property type="nucleotide sequence ID" value="XM_040896857.1"/>
</dbReference>
<reference evidence="1 2" key="1">
    <citation type="journal article" date="2018" name="Proc. Natl. Acad. Sci. U.S.A.">
        <title>Linking secondary metabolites to gene clusters through genome sequencing of six diverse Aspergillus species.</title>
        <authorList>
            <person name="Kaerboelling I."/>
            <person name="Vesth T.C."/>
            <person name="Frisvad J.C."/>
            <person name="Nybo J.L."/>
            <person name="Theobald S."/>
            <person name="Kuo A."/>
            <person name="Bowyer P."/>
            <person name="Matsuda Y."/>
            <person name="Mondo S."/>
            <person name="Lyhne E.K."/>
            <person name="Kogle M.E."/>
            <person name="Clum A."/>
            <person name="Lipzen A."/>
            <person name="Salamov A."/>
            <person name="Ngan C.Y."/>
            <person name="Daum C."/>
            <person name="Chiniquy J."/>
            <person name="Barry K."/>
            <person name="LaButti K."/>
            <person name="Haridas S."/>
            <person name="Simmons B.A."/>
            <person name="Magnuson J.K."/>
            <person name="Mortensen U.H."/>
            <person name="Larsen T.O."/>
            <person name="Grigoriev I.V."/>
            <person name="Baker S.E."/>
            <person name="Andersen M.R."/>
        </authorList>
    </citation>
    <scope>NUCLEOTIDE SEQUENCE [LARGE SCALE GENOMIC DNA]</scope>
    <source>
        <strain evidence="1 2">IBT 24754</strain>
    </source>
</reference>
<dbReference type="AlphaFoldDB" id="A0A2T5M4J0"/>